<dbReference type="OrthoDB" id="2851338at2759"/>
<protein>
    <submittedName>
        <fullName evidence="1">Uncharacterized protein</fullName>
    </submittedName>
</protein>
<evidence type="ECO:0000313" key="2">
    <source>
        <dbReference type="Proteomes" id="UP000053758"/>
    </source>
</evidence>
<accession>A0A081CDZ6</accession>
<dbReference type="Proteomes" id="UP000053758">
    <property type="component" value="Unassembled WGS sequence"/>
</dbReference>
<organism evidence="1 2">
    <name type="scientific">Pseudozyma antarctica</name>
    <name type="common">Yeast</name>
    <name type="synonym">Candida antarctica</name>
    <dbReference type="NCBI Taxonomy" id="84753"/>
    <lineage>
        <taxon>Eukaryota</taxon>
        <taxon>Fungi</taxon>
        <taxon>Dikarya</taxon>
        <taxon>Basidiomycota</taxon>
        <taxon>Ustilaginomycotina</taxon>
        <taxon>Ustilaginomycetes</taxon>
        <taxon>Ustilaginales</taxon>
        <taxon>Ustilaginaceae</taxon>
        <taxon>Moesziomyces</taxon>
    </lineage>
</organism>
<reference evidence="2" key="1">
    <citation type="journal article" date="2014" name="Genome Announc.">
        <title>Draft Genome Sequence of the Yeast Pseudozyma antarctica Type Strain JCM10317, a Producer of the Glycolipid Biosurfactants, Mannosylerythritol Lipids.</title>
        <authorList>
            <person name="Saika A."/>
            <person name="Koike H."/>
            <person name="Hori T."/>
            <person name="Fukuoka T."/>
            <person name="Sato S."/>
            <person name="Habe H."/>
            <person name="Kitamoto D."/>
            <person name="Morita T."/>
        </authorList>
    </citation>
    <scope>NUCLEOTIDE SEQUENCE [LARGE SCALE GENOMIC DNA]</scope>
    <source>
        <strain evidence="2">JCM 10317</strain>
    </source>
</reference>
<dbReference type="Gene3D" id="3.30.70.100">
    <property type="match status" value="1"/>
</dbReference>
<dbReference type="GeneID" id="26304063"/>
<dbReference type="EMBL" id="DF830074">
    <property type="protein sequence ID" value="GAK64892.1"/>
    <property type="molecule type" value="Genomic_DNA"/>
</dbReference>
<sequence length="265" mass="30121">MSEQFKAGESGLLVVFMHPGDESLPTFHDWYDTEHVPLRIERFPTFRSAVRYAVTSTTLSHSSLPETTWGALYTISDNSVFAHTSYTSLRTQRSPREAELFTRLGVVDRRIYRLEYDSDTDPSLSPPSPLGLEPQLAKDTPSYLVCNSVDIAPEAESEFNAWWEQEHVPMLAKVPGWRRSRRFTLIDNGLTGTHAKPGDADQVPKNLGLHEWHSPPENHPAYKASLTTQWRAKVTGEDERNVLRRERKTCTVYRAWDPTAALSHA</sequence>
<evidence type="ECO:0000313" key="1">
    <source>
        <dbReference type="EMBL" id="GAK64892.1"/>
    </source>
</evidence>
<keyword evidence="2" id="KW-1185">Reference proteome</keyword>
<gene>
    <name evidence="1" type="ORF">PAN0_007d3108</name>
</gene>
<proteinExistence type="predicted"/>
<dbReference type="RefSeq" id="XP_014656679.1">
    <property type="nucleotide sequence ID" value="XM_014801193.1"/>
</dbReference>
<name>A0A081CDZ6_PSEA2</name>
<dbReference type="HOGENOM" id="CLU_073903_0_0_1"/>
<dbReference type="SUPFAM" id="SSF54909">
    <property type="entry name" value="Dimeric alpha+beta barrel"/>
    <property type="match status" value="2"/>
</dbReference>
<dbReference type="InterPro" id="IPR011008">
    <property type="entry name" value="Dimeric_a/b-barrel"/>
</dbReference>
<dbReference type="AlphaFoldDB" id="A0A081CDZ6"/>